<proteinExistence type="predicted"/>
<accession>A0ABN0WVC2</accession>
<gene>
    <name evidence="2" type="ORF">GCM10009092_10080</name>
</gene>
<reference evidence="3" key="1">
    <citation type="journal article" date="2019" name="Int. J. Syst. Evol. Microbiol.">
        <title>The Global Catalogue of Microorganisms (GCM) 10K type strain sequencing project: providing services to taxonomists for standard genome sequencing and annotation.</title>
        <authorList>
            <consortium name="The Broad Institute Genomics Platform"/>
            <consortium name="The Broad Institute Genome Sequencing Center for Infectious Disease"/>
            <person name="Wu L."/>
            <person name="Ma J."/>
        </authorList>
    </citation>
    <scope>NUCLEOTIDE SEQUENCE [LARGE SCALE GENOMIC DNA]</scope>
    <source>
        <strain evidence="3">JCM 13378</strain>
    </source>
</reference>
<evidence type="ECO:0008006" key="4">
    <source>
        <dbReference type="Google" id="ProtNLM"/>
    </source>
</evidence>
<dbReference type="EMBL" id="BAAAEI010000006">
    <property type="protein sequence ID" value="GAA0347689.1"/>
    <property type="molecule type" value="Genomic_DNA"/>
</dbReference>
<dbReference type="Proteomes" id="UP001501757">
    <property type="component" value="Unassembled WGS sequence"/>
</dbReference>
<keyword evidence="3" id="KW-1185">Reference proteome</keyword>
<evidence type="ECO:0000256" key="1">
    <source>
        <dbReference type="SAM" id="SignalP"/>
    </source>
</evidence>
<feature type="chain" id="PRO_5045082953" description="Lipoprotein" evidence="1">
    <location>
        <begin position="21"/>
        <end position="66"/>
    </location>
</feature>
<evidence type="ECO:0000313" key="2">
    <source>
        <dbReference type="EMBL" id="GAA0347689.1"/>
    </source>
</evidence>
<dbReference type="PROSITE" id="PS51257">
    <property type="entry name" value="PROKAR_LIPOPROTEIN"/>
    <property type="match status" value="1"/>
</dbReference>
<protein>
    <recommendedName>
        <fullName evidence="4">Lipoprotein</fullName>
    </recommendedName>
</protein>
<keyword evidence="1" id="KW-0732">Signal</keyword>
<name>A0ABN0WVC2_9ALTE</name>
<sequence>MKYLLVIFALLTLASCSNRAVYENLQTNKRHACLKVPQPDYEKCMEGMDKSYQQYEQERQEAIEKP</sequence>
<feature type="signal peptide" evidence="1">
    <location>
        <begin position="1"/>
        <end position="20"/>
    </location>
</feature>
<evidence type="ECO:0000313" key="3">
    <source>
        <dbReference type="Proteomes" id="UP001501757"/>
    </source>
</evidence>
<dbReference type="RefSeq" id="WP_343842513.1">
    <property type="nucleotide sequence ID" value="NZ_BAAAEI010000006.1"/>
</dbReference>
<comment type="caution">
    <text evidence="2">The sequence shown here is derived from an EMBL/GenBank/DDBJ whole genome shotgun (WGS) entry which is preliminary data.</text>
</comment>
<organism evidence="2 3">
    <name type="scientific">Bowmanella denitrificans</name>
    <dbReference type="NCBI Taxonomy" id="366582"/>
    <lineage>
        <taxon>Bacteria</taxon>
        <taxon>Pseudomonadati</taxon>
        <taxon>Pseudomonadota</taxon>
        <taxon>Gammaproteobacteria</taxon>
        <taxon>Alteromonadales</taxon>
        <taxon>Alteromonadaceae</taxon>
        <taxon>Bowmanella</taxon>
    </lineage>
</organism>